<dbReference type="EMBL" id="BAFE01000091">
    <property type="protein sequence ID" value="GAB49636.1"/>
    <property type="molecule type" value="Genomic_DNA"/>
</dbReference>
<dbReference type="Proteomes" id="UP000004367">
    <property type="component" value="Unassembled WGS sequence"/>
</dbReference>
<dbReference type="AlphaFoldDB" id="H5UV78"/>
<gene>
    <name evidence="2" type="ORF">MOPEL_132_00030</name>
</gene>
<dbReference type="STRING" id="1089455.MOPEL_132_00030"/>
<evidence type="ECO:0000256" key="1">
    <source>
        <dbReference type="SAM" id="MobiDB-lite"/>
    </source>
</evidence>
<accession>H5UV78</accession>
<evidence type="ECO:0000313" key="3">
    <source>
        <dbReference type="Proteomes" id="UP000004367"/>
    </source>
</evidence>
<feature type="compositionally biased region" description="Gly residues" evidence="1">
    <location>
        <begin position="92"/>
        <end position="102"/>
    </location>
</feature>
<protein>
    <submittedName>
        <fullName evidence="2">Uncharacterized protein</fullName>
    </submittedName>
</protein>
<comment type="caution">
    <text evidence="2">The sequence shown here is derived from an EMBL/GenBank/DDBJ whole genome shotgun (WGS) entry which is preliminary data.</text>
</comment>
<evidence type="ECO:0000313" key="2">
    <source>
        <dbReference type="EMBL" id="GAB49636.1"/>
    </source>
</evidence>
<name>H5UV78_9MICO</name>
<organism evidence="2 3">
    <name type="scientific">Mobilicoccus pelagius NBRC 104925</name>
    <dbReference type="NCBI Taxonomy" id="1089455"/>
    <lineage>
        <taxon>Bacteria</taxon>
        <taxon>Bacillati</taxon>
        <taxon>Actinomycetota</taxon>
        <taxon>Actinomycetes</taxon>
        <taxon>Micrococcales</taxon>
        <taxon>Dermatophilaceae</taxon>
        <taxon>Mobilicoccus</taxon>
    </lineage>
</organism>
<feature type="region of interest" description="Disordered" evidence="1">
    <location>
        <begin position="17"/>
        <end position="102"/>
    </location>
</feature>
<proteinExistence type="predicted"/>
<sequence>MDELHVDLPPGRRFVTRASRPRRLLPSVPPLPDTRPTARDATAHRPPAPCRHPAATPRPADDVIDEVIRTGVITPESMTSSMTSSCLAGPAPGEGAGGEGRA</sequence>
<feature type="compositionally biased region" description="Low complexity" evidence="1">
    <location>
        <begin position="77"/>
        <end position="91"/>
    </location>
</feature>
<keyword evidence="3" id="KW-1185">Reference proteome</keyword>
<reference evidence="2 3" key="1">
    <citation type="submission" date="2012-02" db="EMBL/GenBank/DDBJ databases">
        <title>Whole genome shotgun sequence of Mobilicoccus pelagius NBRC 104925.</title>
        <authorList>
            <person name="Yoshida Y."/>
            <person name="Hosoyama A."/>
            <person name="Tsuchikane K."/>
            <person name="Katsumata H."/>
            <person name="Yamazaki S."/>
            <person name="Fujita N."/>
        </authorList>
    </citation>
    <scope>NUCLEOTIDE SEQUENCE [LARGE SCALE GENOMIC DNA]</scope>
    <source>
        <strain evidence="2 3">NBRC 104925</strain>
    </source>
</reference>